<dbReference type="EMBL" id="JBHSMX010000020">
    <property type="protein sequence ID" value="MFC5521758.1"/>
    <property type="molecule type" value="Genomic_DNA"/>
</dbReference>
<evidence type="ECO:0000313" key="2">
    <source>
        <dbReference type="Proteomes" id="UP001596084"/>
    </source>
</evidence>
<proteinExistence type="predicted"/>
<gene>
    <name evidence="1" type="ORF">ACFPP7_12650</name>
</gene>
<organism evidence="1 2">
    <name type="scientific">Polaromonas jejuensis</name>
    <dbReference type="NCBI Taxonomy" id="457502"/>
    <lineage>
        <taxon>Bacteria</taxon>
        <taxon>Pseudomonadati</taxon>
        <taxon>Pseudomonadota</taxon>
        <taxon>Betaproteobacteria</taxon>
        <taxon>Burkholderiales</taxon>
        <taxon>Comamonadaceae</taxon>
        <taxon>Polaromonas</taxon>
    </lineage>
</organism>
<name>A0ABW0QAJ5_9BURK</name>
<dbReference type="RefSeq" id="WP_068835240.1">
    <property type="nucleotide sequence ID" value="NZ_JBHSMX010000020.1"/>
</dbReference>
<comment type="caution">
    <text evidence="1">The sequence shown here is derived from an EMBL/GenBank/DDBJ whole genome shotgun (WGS) entry which is preliminary data.</text>
</comment>
<evidence type="ECO:0000313" key="1">
    <source>
        <dbReference type="EMBL" id="MFC5521758.1"/>
    </source>
</evidence>
<dbReference type="Proteomes" id="UP001596084">
    <property type="component" value="Unassembled WGS sequence"/>
</dbReference>
<accession>A0ABW0QAJ5</accession>
<keyword evidence="2" id="KW-1185">Reference proteome</keyword>
<reference evidence="2" key="1">
    <citation type="journal article" date="2019" name="Int. J. Syst. Evol. Microbiol.">
        <title>The Global Catalogue of Microorganisms (GCM) 10K type strain sequencing project: providing services to taxonomists for standard genome sequencing and annotation.</title>
        <authorList>
            <consortium name="The Broad Institute Genomics Platform"/>
            <consortium name="The Broad Institute Genome Sequencing Center for Infectious Disease"/>
            <person name="Wu L."/>
            <person name="Ma J."/>
        </authorList>
    </citation>
    <scope>NUCLEOTIDE SEQUENCE [LARGE SCALE GENOMIC DNA]</scope>
    <source>
        <strain evidence="2">CGMCC 4.7277</strain>
    </source>
</reference>
<sequence>MMAYITGYKGFGICATVHGIGSRYAGSVKICREGTDEVRFIPEWTDSPESAAEASERLERYAKAIIDGRVTGQSVEGL</sequence>
<protein>
    <submittedName>
        <fullName evidence="1">Uncharacterized protein</fullName>
    </submittedName>
</protein>